<gene>
    <name evidence="1" type="ORF">FRACA_3110007</name>
</gene>
<keyword evidence="2" id="KW-1185">Reference proteome</keyword>
<sequence>MATWLTSIVDRNRVPFTLGRDFRMQNQVLHFYSAAVFDTGSRAPKQSGNVALRLAAWISQREMSDVPLRYFTVIHGFGNPLCKIVHS</sequence>
<name>A0A2I2KUC8_9ACTN</name>
<evidence type="ECO:0000313" key="2">
    <source>
        <dbReference type="Proteomes" id="UP000234331"/>
    </source>
</evidence>
<proteinExistence type="predicted"/>
<dbReference type="AlphaFoldDB" id="A0A2I2KUC8"/>
<dbReference type="EMBL" id="FZMO01000237">
    <property type="protein sequence ID" value="SNQ49259.1"/>
    <property type="molecule type" value="Genomic_DNA"/>
</dbReference>
<dbReference type="Proteomes" id="UP000234331">
    <property type="component" value="Unassembled WGS sequence"/>
</dbReference>
<protein>
    <submittedName>
        <fullName evidence="1">Uncharacterized protein</fullName>
    </submittedName>
</protein>
<evidence type="ECO:0000313" key="1">
    <source>
        <dbReference type="EMBL" id="SNQ49259.1"/>
    </source>
</evidence>
<reference evidence="1 2" key="1">
    <citation type="submission" date="2017-06" db="EMBL/GenBank/DDBJ databases">
        <authorList>
            <person name="Kim H.J."/>
            <person name="Triplett B.A."/>
        </authorList>
    </citation>
    <scope>NUCLEOTIDE SEQUENCE [LARGE SCALE GENOMIC DNA]</scope>
    <source>
        <strain evidence="1">FRACA_ARgP5</strain>
    </source>
</reference>
<organism evidence="1 2">
    <name type="scientific">Frankia canadensis</name>
    <dbReference type="NCBI Taxonomy" id="1836972"/>
    <lineage>
        <taxon>Bacteria</taxon>
        <taxon>Bacillati</taxon>
        <taxon>Actinomycetota</taxon>
        <taxon>Actinomycetes</taxon>
        <taxon>Frankiales</taxon>
        <taxon>Frankiaceae</taxon>
        <taxon>Frankia</taxon>
    </lineage>
</organism>
<accession>A0A2I2KUC8</accession>